<evidence type="ECO:0000313" key="1">
    <source>
        <dbReference type="EMBL" id="SER12909.1"/>
    </source>
</evidence>
<protein>
    <submittedName>
        <fullName evidence="1">Uncharacterized protein</fullName>
    </submittedName>
</protein>
<name>A0A1H9LNV4_9EURY</name>
<accession>A0A1H9LNV4</accession>
<sequence>MERREFLFTAAAPGIAAASGCLRSNNCDESSNHLYVENQRSDTQTVDIRVFKEGDGLLNDGEWTNVLLETIEIPGETYQVVESVYDAYGTYRTEAECQFDHTVRSDQQISAVDSCDGQVVTIGIGNNIVTILNGIPDHLSSENRSEPESDSVVH</sequence>
<evidence type="ECO:0000313" key="2">
    <source>
        <dbReference type="Proteomes" id="UP000199114"/>
    </source>
</evidence>
<dbReference type="PROSITE" id="PS51257">
    <property type="entry name" value="PROKAR_LIPOPROTEIN"/>
    <property type="match status" value="1"/>
</dbReference>
<dbReference type="Proteomes" id="UP000199114">
    <property type="component" value="Unassembled WGS sequence"/>
</dbReference>
<keyword evidence="2" id="KW-1185">Reference proteome</keyword>
<organism evidence="1 2">
    <name type="scientific">Natrinema salaciae</name>
    <dbReference type="NCBI Taxonomy" id="1186196"/>
    <lineage>
        <taxon>Archaea</taxon>
        <taxon>Methanobacteriati</taxon>
        <taxon>Methanobacteriota</taxon>
        <taxon>Stenosarchaea group</taxon>
        <taxon>Halobacteria</taxon>
        <taxon>Halobacteriales</taxon>
        <taxon>Natrialbaceae</taxon>
        <taxon>Natrinema</taxon>
    </lineage>
</organism>
<dbReference type="RefSeq" id="WP_139210905.1">
    <property type="nucleotide sequence ID" value="NZ_FOFD01000004.1"/>
</dbReference>
<reference evidence="2" key="1">
    <citation type="submission" date="2016-10" db="EMBL/GenBank/DDBJ databases">
        <authorList>
            <person name="Varghese N."/>
            <person name="Submissions S."/>
        </authorList>
    </citation>
    <scope>NUCLEOTIDE SEQUENCE [LARGE SCALE GENOMIC DNA]</scope>
    <source>
        <strain evidence="2">DSM 25055</strain>
    </source>
</reference>
<dbReference type="OrthoDB" id="381609at2157"/>
<dbReference type="AlphaFoldDB" id="A0A1H9LNV4"/>
<proteinExistence type="predicted"/>
<gene>
    <name evidence="1" type="ORF">SAMN04489841_3025</name>
</gene>
<dbReference type="EMBL" id="FOFD01000004">
    <property type="protein sequence ID" value="SER12909.1"/>
    <property type="molecule type" value="Genomic_DNA"/>
</dbReference>